<evidence type="ECO:0000313" key="2">
    <source>
        <dbReference type="EMBL" id="GHD63765.1"/>
    </source>
</evidence>
<dbReference type="InterPro" id="IPR051397">
    <property type="entry name" value="Zn-ADH-like_protein"/>
</dbReference>
<dbReference type="InterPro" id="IPR013154">
    <property type="entry name" value="ADH-like_N"/>
</dbReference>
<dbReference type="InterPro" id="IPR013149">
    <property type="entry name" value="ADH-like_C"/>
</dbReference>
<gene>
    <name evidence="2" type="ORF">GCM10017083_54580</name>
</gene>
<dbReference type="RefSeq" id="WP_189995746.1">
    <property type="nucleotide sequence ID" value="NZ_BMZS01000017.1"/>
</dbReference>
<sequence length="333" mass="34567">MSDGFKAYVLREGEGGKVTGAFEELATAELPDGDVTVRVAYTTVNYKDGMVMNGIGRLVRKYPHVPGVDFSGTVETSSHSGLAPGDPVVLTGWRVGETRWGGYAVLARVPGDYLVRLPAGLSLERAMALGTAGFTAGLAVDSLEAAGMRPDGGEVLVTGASGGVGSVAVALLAAKGYTVVASTGRAETHGYLTELGAASIVDRAEFAEQPKRPLASERFQAAVDNVGGTTLANLLTQVAYGGSVAAVGLTGGNEVTTTVLPFLLRGVSLLGIDSVMCPKDRRERVWKTIADTLPMDRLDAVSHLHRFDELPDLGRAILKGEVRGRAVVTVGGG</sequence>
<dbReference type="SUPFAM" id="SSF51735">
    <property type="entry name" value="NAD(P)-binding Rossmann-fold domains"/>
    <property type="match status" value="1"/>
</dbReference>
<proteinExistence type="predicted"/>
<dbReference type="InterPro" id="IPR014188">
    <property type="entry name" value="Acrylyl-CoA_reductase_AcuI"/>
</dbReference>
<reference evidence="2" key="1">
    <citation type="journal article" date="2014" name="Int. J. Syst. Evol. Microbiol.">
        <title>Complete genome sequence of Corynebacterium casei LMG S-19264T (=DSM 44701T), isolated from a smear-ripened cheese.</title>
        <authorList>
            <consortium name="US DOE Joint Genome Institute (JGI-PGF)"/>
            <person name="Walter F."/>
            <person name="Albersmeier A."/>
            <person name="Kalinowski J."/>
            <person name="Ruckert C."/>
        </authorList>
    </citation>
    <scope>NUCLEOTIDE SEQUENCE</scope>
    <source>
        <strain evidence="2">KCTC 42651</strain>
    </source>
</reference>
<dbReference type="NCBIfam" id="TIGR02823">
    <property type="entry name" value="oxido_YhdH"/>
    <property type="match status" value="1"/>
</dbReference>
<dbReference type="SMART" id="SM00829">
    <property type="entry name" value="PKS_ER"/>
    <property type="match status" value="1"/>
</dbReference>
<protein>
    <submittedName>
        <fullName evidence="2">Alcohol dehydrogenase</fullName>
    </submittedName>
</protein>
<dbReference type="InterPro" id="IPR020843">
    <property type="entry name" value="ER"/>
</dbReference>
<feature type="domain" description="Enoyl reductase (ER)" evidence="1">
    <location>
        <begin position="20"/>
        <end position="328"/>
    </location>
</feature>
<dbReference type="Gene3D" id="3.90.180.10">
    <property type="entry name" value="Medium-chain alcohol dehydrogenases, catalytic domain"/>
    <property type="match status" value="1"/>
</dbReference>
<dbReference type="EMBL" id="BMZS01000017">
    <property type="protein sequence ID" value="GHD63765.1"/>
    <property type="molecule type" value="Genomic_DNA"/>
</dbReference>
<dbReference type="Pfam" id="PF00107">
    <property type="entry name" value="ADH_zinc_N"/>
    <property type="match status" value="1"/>
</dbReference>
<dbReference type="Proteomes" id="UP000630353">
    <property type="component" value="Unassembled WGS sequence"/>
</dbReference>
<dbReference type="SUPFAM" id="SSF50129">
    <property type="entry name" value="GroES-like"/>
    <property type="match status" value="1"/>
</dbReference>
<dbReference type="PANTHER" id="PTHR43677">
    <property type="entry name" value="SHORT-CHAIN DEHYDROGENASE/REDUCTASE"/>
    <property type="match status" value="1"/>
</dbReference>
<organism evidence="2 3">
    <name type="scientific">Thalassobaculum fulvum</name>
    <dbReference type="NCBI Taxonomy" id="1633335"/>
    <lineage>
        <taxon>Bacteria</taxon>
        <taxon>Pseudomonadati</taxon>
        <taxon>Pseudomonadota</taxon>
        <taxon>Alphaproteobacteria</taxon>
        <taxon>Rhodospirillales</taxon>
        <taxon>Thalassobaculaceae</taxon>
        <taxon>Thalassobaculum</taxon>
    </lineage>
</organism>
<evidence type="ECO:0000313" key="3">
    <source>
        <dbReference type="Proteomes" id="UP000630353"/>
    </source>
</evidence>
<dbReference type="Pfam" id="PF08240">
    <property type="entry name" value="ADH_N"/>
    <property type="match status" value="1"/>
</dbReference>
<accession>A0A918XY75</accession>
<name>A0A918XY75_9PROT</name>
<dbReference type="CDD" id="cd08288">
    <property type="entry name" value="MDR_yhdh"/>
    <property type="match status" value="1"/>
</dbReference>
<keyword evidence="3" id="KW-1185">Reference proteome</keyword>
<dbReference type="PANTHER" id="PTHR43677:SF1">
    <property type="entry name" value="ACRYLYL-COA REDUCTASE ACUI-RELATED"/>
    <property type="match status" value="1"/>
</dbReference>
<dbReference type="InterPro" id="IPR011032">
    <property type="entry name" value="GroES-like_sf"/>
</dbReference>
<comment type="caution">
    <text evidence="2">The sequence shown here is derived from an EMBL/GenBank/DDBJ whole genome shotgun (WGS) entry which is preliminary data.</text>
</comment>
<dbReference type="Gene3D" id="3.40.50.720">
    <property type="entry name" value="NAD(P)-binding Rossmann-like Domain"/>
    <property type="match status" value="1"/>
</dbReference>
<dbReference type="GO" id="GO:0043957">
    <property type="term" value="F:acryloyl-CoA reductase (NADPH) activity"/>
    <property type="evidence" value="ECO:0007669"/>
    <property type="project" value="TreeGrafter"/>
</dbReference>
<dbReference type="AlphaFoldDB" id="A0A918XY75"/>
<dbReference type="InterPro" id="IPR036291">
    <property type="entry name" value="NAD(P)-bd_dom_sf"/>
</dbReference>
<reference evidence="2" key="2">
    <citation type="submission" date="2020-09" db="EMBL/GenBank/DDBJ databases">
        <authorList>
            <person name="Sun Q."/>
            <person name="Kim S."/>
        </authorList>
    </citation>
    <scope>NUCLEOTIDE SEQUENCE</scope>
    <source>
        <strain evidence="2">KCTC 42651</strain>
    </source>
</reference>
<evidence type="ECO:0000259" key="1">
    <source>
        <dbReference type="SMART" id="SM00829"/>
    </source>
</evidence>